<keyword evidence="3" id="KW-1185">Reference proteome</keyword>
<name>A0AAF0XDX5_DAUCS</name>
<accession>A0AAF0XDX5</accession>
<reference evidence="2" key="2">
    <citation type="submission" date="2022-03" db="EMBL/GenBank/DDBJ databases">
        <title>Draft title - Genomic analysis of global carrot germplasm unveils the trajectory of domestication and the origin of high carotenoid orange carrot.</title>
        <authorList>
            <person name="Iorizzo M."/>
            <person name="Ellison S."/>
            <person name="Senalik D."/>
            <person name="Macko-Podgorni A."/>
            <person name="Grzebelus D."/>
            <person name="Bostan H."/>
            <person name="Rolling W."/>
            <person name="Curaba J."/>
            <person name="Simon P."/>
        </authorList>
    </citation>
    <scope>NUCLEOTIDE SEQUENCE</scope>
    <source>
        <tissue evidence="2">Leaf</tissue>
    </source>
</reference>
<evidence type="ECO:0000313" key="3">
    <source>
        <dbReference type="Proteomes" id="UP000077755"/>
    </source>
</evidence>
<feature type="compositionally biased region" description="Low complexity" evidence="1">
    <location>
        <begin position="129"/>
        <end position="138"/>
    </location>
</feature>
<sequence>MARKKQCKSAVTGSTRVLRPRKTRDAKANDRDTVKVPKASEKLKTEDAGTADIVIKREPEDSEGARSQAKKLKTMHKTHMDGDGERGSTRILRSSIKKEKEAEEEVVNANDKTPEISSSLATDFAGPESSGKSVTGSVSRRRGRKAQRKYHWISVSVSLTKKQWEQMKSHFGRI</sequence>
<feature type="compositionally biased region" description="Basic residues" evidence="1">
    <location>
        <begin position="68"/>
        <end position="77"/>
    </location>
</feature>
<gene>
    <name evidence="2" type="ORF">DCAR_0625919</name>
</gene>
<organism evidence="2 3">
    <name type="scientific">Daucus carota subsp. sativus</name>
    <name type="common">Carrot</name>
    <dbReference type="NCBI Taxonomy" id="79200"/>
    <lineage>
        <taxon>Eukaryota</taxon>
        <taxon>Viridiplantae</taxon>
        <taxon>Streptophyta</taxon>
        <taxon>Embryophyta</taxon>
        <taxon>Tracheophyta</taxon>
        <taxon>Spermatophyta</taxon>
        <taxon>Magnoliopsida</taxon>
        <taxon>eudicotyledons</taxon>
        <taxon>Gunneridae</taxon>
        <taxon>Pentapetalae</taxon>
        <taxon>asterids</taxon>
        <taxon>campanulids</taxon>
        <taxon>Apiales</taxon>
        <taxon>Apiaceae</taxon>
        <taxon>Apioideae</taxon>
        <taxon>Scandiceae</taxon>
        <taxon>Daucinae</taxon>
        <taxon>Daucus</taxon>
        <taxon>Daucus sect. Daucus</taxon>
    </lineage>
</organism>
<proteinExistence type="predicted"/>
<feature type="compositionally biased region" description="Basic and acidic residues" evidence="1">
    <location>
        <begin position="78"/>
        <end position="88"/>
    </location>
</feature>
<dbReference type="EMBL" id="CP093348">
    <property type="protein sequence ID" value="WOH06491.1"/>
    <property type="molecule type" value="Genomic_DNA"/>
</dbReference>
<protein>
    <submittedName>
        <fullName evidence="2">Uncharacterized protein</fullName>
    </submittedName>
</protein>
<dbReference type="KEGG" id="dcr:108225298"/>
<reference evidence="2" key="1">
    <citation type="journal article" date="2016" name="Nat. Genet.">
        <title>A high-quality carrot genome assembly provides new insights into carotenoid accumulation and asterid genome evolution.</title>
        <authorList>
            <person name="Iorizzo M."/>
            <person name="Ellison S."/>
            <person name="Senalik D."/>
            <person name="Zeng P."/>
            <person name="Satapoomin P."/>
            <person name="Huang J."/>
            <person name="Bowman M."/>
            <person name="Iovene M."/>
            <person name="Sanseverino W."/>
            <person name="Cavagnaro P."/>
            <person name="Yildiz M."/>
            <person name="Macko-Podgorni A."/>
            <person name="Moranska E."/>
            <person name="Grzebelus E."/>
            <person name="Grzebelus D."/>
            <person name="Ashrafi H."/>
            <person name="Zheng Z."/>
            <person name="Cheng S."/>
            <person name="Spooner D."/>
            <person name="Van Deynze A."/>
            <person name="Simon P."/>
        </authorList>
    </citation>
    <scope>NUCLEOTIDE SEQUENCE</scope>
    <source>
        <tissue evidence="2">Leaf</tissue>
    </source>
</reference>
<feature type="compositionally biased region" description="Basic residues" evidence="1">
    <location>
        <begin position="139"/>
        <end position="149"/>
    </location>
</feature>
<feature type="region of interest" description="Disordered" evidence="1">
    <location>
        <begin position="1"/>
        <end position="149"/>
    </location>
</feature>
<evidence type="ECO:0000256" key="1">
    <source>
        <dbReference type="SAM" id="MobiDB-lite"/>
    </source>
</evidence>
<evidence type="ECO:0000313" key="2">
    <source>
        <dbReference type="EMBL" id="WOH06491.1"/>
    </source>
</evidence>
<feature type="compositionally biased region" description="Basic and acidic residues" evidence="1">
    <location>
        <begin position="23"/>
        <end position="47"/>
    </location>
</feature>
<dbReference type="AlphaFoldDB" id="A0AAF0XDX5"/>
<dbReference type="Proteomes" id="UP000077755">
    <property type="component" value="Chromosome 6"/>
</dbReference>